<proteinExistence type="predicted"/>
<dbReference type="AlphaFoldDB" id="A0A0F8VUB8"/>
<feature type="non-terminal residue" evidence="1">
    <location>
        <position position="1"/>
    </location>
</feature>
<dbReference type="EMBL" id="LAZR01069316">
    <property type="protein sequence ID" value="KKK47943.1"/>
    <property type="molecule type" value="Genomic_DNA"/>
</dbReference>
<name>A0A0F8VUB8_9ZZZZ</name>
<protein>
    <submittedName>
        <fullName evidence="1">Uncharacterized protein</fullName>
    </submittedName>
</protein>
<organism evidence="1">
    <name type="scientific">marine sediment metagenome</name>
    <dbReference type="NCBI Taxonomy" id="412755"/>
    <lineage>
        <taxon>unclassified sequences</taxon>
        <taxon>metagenomes</taxon>
        <taxon>ecological metagenomes</taxon>
    </lineage>
</organism>
<gene>
    <name evidence="1" type="ORF">LCGC14_3150110</name>
</gene>
<accession>A0A0F8VUB8</accession>
<evidence type="ECO:0000313" key="1">
    <source>
        <dbReference type="EMBL" id="KKK47943.1"/>
    </source>
</evidence>
<reference evidence="1" key="1">
    <citation type="journal article" date="2015" name="Nature">
        <title>Complex archaea that bridge the gap between prokaryotes and eukaryotes.</title>
        <authorList>
            <person name="Spang A."/>
            <person name="Saw J.H."/>
            <person name="Jorgensen S.L."/>
            <person name="Zaremba-Niedzwiedzka K."/>
            <person name="Martijn J."/>
            <person name="Lind A.E."/>
            <person name="van Eijk R."/>
            <person name="Schleper C."/>
            <person name="Guy L."/>
            <person name="Ettema T.J."/>
        </authorList>
    </citation>
    <scope>NUCLEOTIDE SEQUENCE</scope>
</reference>
<sequence length="38" mass="4480">IKSYFPRDSEETRKALMESYHYNGPAFISLKKDPNAFK</sequence>
<comment type="caution">
    <text evidence="1">The sequence shown here is derived from an EMBL/GenBank/DDBJ whole genome shotgun (WGS) entry which is preliminary data.</text>
</comment>